<evidence type="ECO:0000256" key="5">
    <source>
        <dbReference type="PROSITE-ProRule" id="PRU00221"/>
    </source>
</evidence>
<keyword evidence="8" id="KW-0418">Kinase</keyword>
<feature type="repeat" description="WD" evidence="5">
    <location>
        <begin position="536"/>
        <end position="568"/>
    </location>
</feature>
<dbReference type="Proteomes" id="UP000542342">
    <property type="component" value="Unassembled WGS sequence"/>
</dbReference>
<keyword evidence="4 6" id="KW-0067">ATP-binding</keyword>
<sequence length="568" mass="63748">MFLTILRCVGEAVGHKGLAALAASAIPLGGFLYEIAEDALERYRRRRQMEQFREDLQALVQAEMAEIRQQAQQIAAEVVPPGTPSQQQKQLELYLTMVPLAARQTFRRPEDPQGRSVPAHLDLSRPENFVQILPPRSPRFEIGQRVPHAPQWELVQPLGLGGFGEVWLARHTFLGEQRAFKFCLEPRYQERLLRYEGEVVRRVMGMKDRFPADRHGIVWLLDAYLEGETPWLAYEYVEGGDLAAVIRKMAELEPRQRGRWAMEYLQALARIVGEFHALEPPIVHRDLKPANVLLRRTAKGVVLRVTDFGISQLAAEHAVGQTRVQSRWVTQCSLVRGAYTPLYASPQQRRGERADPRDDVYSLGVIGWQMLYGDTTAERPTARTLRRVAEQCRLPSGVLEVLERSWEDEAGERPAGGRELWRQLREALGSARVSETRVLPSPPVFRGQLVHKLEGHRDVVWRVAVSGDGGVVVSGDLYQVLVWDGVSGQLRHRLEGHEGWVKCVSVSGDGGVVVSGGRDGQVLVWDGVSGQLRHRLEGHRDRVWCVSVSGDGGVVVSGGFDGQVLVWK</sequence>
<evidence type="ECO:0000259" key="7">
    <source>
        <dbReference type="PROSITE" id="PS50011"/>
    </source>
</evidence>
<evidence type="ECO:0000256" key="2">
    <source>
        <dbReference type="ARBA" id="ARBA00022737"/>
    </source>
</evidence>
<keyword evidence="8" id="KW-0808">Transferase</keyword>
<keyword evidence="3 6" id="KW-0547">Nucleotide-binding</keyword>
<dbReference type="RefSeq" id="WP_194539090.1">
    <property type="nucleotide sequence ID" value="NZ_JACEFB010000012.1"/>
</dbReference>
<dbReference type="PROSITE" id="PS50294">
    <property type="entry name" value="WD_REPEATS_REGION"/>
    <property type="match status" value="2"/>
</dbReference>
<dbReference type="Gene3D" id="1.10.510.10">
    <property type="entry name" value="Transferase(Phosphotransferase) domain 1"/>
    <property type="match status" value="1"/>
</dbReference>
<dbReference type="PROSITE" id="PS50082">
    <property type="entry name" value="WD_REPEATS_2"/>
    <property type="match status" value="2"/>
</dbReference>
<keyword evidence="9" id="KW-1185">Reference proteome</keyword>
<evidence type="ECO:0000256" key="1">
    <source>
        <dbReference type="ARBA" id="ARBA00022574"/>
    </source>
</evidence>
<keyword evidence="2" id="KW-0677">Repeat</keyword>
<evidence type="ECO:0000256" key="3">
    <source>
        <dbReference type="ARBA" id="ARBA00022741"/>
    </source>
</evidence>
<dbReference type="PANTHER" id="PTHR22847">
    <property type="entry name" value="WD40 REPEAT PROTEIN"/>
    <property type="match status" value="1"/>
</dbReference>
<dbReference type="InterPro" id="IPR015943">
    <property type="entry name" value="WD40/YVTN_repeat-like_dom_sf"/>
</dbReference>
<dbReference type="PROSITE" id="PS00107">
    <property type="entry name" value="PROTEIN_KINASE_ATP"/>
    <property type="match status" value="1"/>
</dbReference>
<dbReference type="Pfam" id="PF00400">
    <property type="entry name" value="WD40"/>
    <property type="match status" value="3"/>
</dbReference>
<dbReference type="Gene3D" id="2.130.10.10">
    <property type="entry name" value="YVTN repeat-like/Quinoprotein amine dehydrogenase"/>
    <property type="match status" value="1"/>
</dbReference>
<evidence type="ECO:0000256" key="6">
    <source>
        <dbReference type="PROSITE-ProRule" id="PRU10141"/>
    </source>
</evidence>
<reference evidence="8 9" key="1">
    <citation type="submission" date="2020-07" db="EMBL/GenBank/DDBJ databases">
        <title>Thermogemmata thermophila gen. nov., sp. nov., a novel moderate thermophilic planctomycete from a Kamchatka hot spring.</title>
        <authorList>
            <person name="Elcheninov A.G."/>
            <person name="Podosokorskaya O.A."/>
            <person name="Kovaleva O.L."/>
            <person name="Novikov A."/>
            <person name="Bonch-Osmolovskaya E.A."/>
            <person name="Toshchakov S.V."/>
            <person name="Kublanov I.V."/>
        </authorList>
    </citation>
    <scope>NUCLEOTIDE SEQUENCE [LARGE SCALE GENOMIC DNA]</scope>
    <source>
        <strain evidence="8 9">2918</strain>
    </source>
</reference>
<dbReference type="PANTHER" id="PTHR22847:SF637">
    <property type="entry name" value="WD REPEAT DOMAIN 5B"/>
    <property type="match status" value="1"/>
</dbReference>
<evidence type="ECO:0000256" key="4">
    <source>
        <dbReference type="ARBA" id="ARBA00022840"/>
    </source>
</evidence>
<gene>
    <name evidence="8" type="ORF">H0921_13755</name>
</gene>
<dbReference type="SUPFAM" id="SSF50978">
    <property type="entry name" value="WD40 repeat-like"/>
    <property type="match status" value="1"/>
</dbReference>
<dbReference type="InterPro" id="IPR001680">
    <property type="entry name" value="WD40_rpt"/>
</dbReference>
<dbReference type="InterPro" id="IPR011009">
    <property type="entry name" value="Kinase-like_dom_sf"/>
</dbReference>
<proteinExistence type="predicted"/>
<evidence type="ECO:0000313" key="9">
    <source>
        <dbReference type="Proteomes" id="UP000542342"/>
    </source>
</evidence>
<dbReference type="CDD" id="cd14014">
    <property type="entry name" value="STKc_PknB_like"/>
    <property type="match status" value="1"/>
</dbReference>
<organism evidence="8 9">
    <name type="scientific">Thermogemmata fonticola</name>
    <dbReference type="NCBI Taxonomy" id="2755323"/>
    <lineage>
        <taxon>Bacteria</taxon>
        <taxon>Pseudomonadati</taxon>
        <taxon>Planctomycetota</taxon>
        <taxon>Planctomycetia</taxon>
        <taxon>Gemmatales</taxon>
        <taxon>Gemmataceae</taxon>
        <taxon>Thermogemmata</taxon>
    </lineage>
</organism>
<dbReference type="InterPro" id="IPR000719">
    <property type="entry name" value="Prot_kinase_dom"/>
</dbReference>
<dbReference type="InterPro" id="IPR017441">
    <property type="entry name" value="Protein_kinase_ATP_BS"/>
</dbReference>
<dbReference type="SMART" id="SM00220">
    <property type="entry name" value="S_TKc"/>
    <property type="match status" value="1"/>
</dbReference>
<dbReference type="SMART" id="SM00320">
    <property type="entry name" value="WD40"/>
    <property type="match status" value="3"/>
</dbReference>
<dbReference type="PROSITE" id="PS00108">
    <property type="entry name" value="PROTEIN_KINASE_ST"/>
    <property type="match status" value="1"/>
</dbReference>
<dbReference type="InterPro" id="IPR036322">
    <property type="entry name" value="WD40_repeat_dom_sf"/>
</dbReference>
<feature type="binding site" evidence="6">
    <location>
        <position position="181"/>
    </location>
    <ligand>
        <name>ATP</name>
        <dbReference type="ChEBI" id="CHEBI:30616"/>
    </ligand>
</feature>
<feature type="domain" description="Protein kinase" evidence="7">
    <location>
        <begin position="152"/>
        <end position="428"/>
    </location>
</feature>
<feature type="repeat" description="WD" evidence="5">
    <location>
        <begin position="494"/>
        <end position="535"/>
    </location>
</feature>
<name>A0A7V8VFZ0_9BACT</name>
<dbReference type="AlphaFoldDB" id="A0A7V8VFZ0"/>
<dbReference type="PROSITE" id="PS50011">
    <property type="entry name" value="PROTEIN_KINASE_DOM"/>
    <property type="match status" value="1"/>
</dbReference>
<dbReference type="Pfam" id="PF00069">
    <property type="entry name" value="Pkinase"/>
    <property type="match status" value="1"/>
</dbReference>
<dbReference type="SUPFAM" id="SSF56112">
    <property type="entry name" value="Protein kinase-like (PK-like)"/>
    <property type="match status" value="1"/>
</dbReference>
<dbReference type="InterPro" id="IPR008271">
    <property type="entry name" value="Ser/Thr_kinase_AS"/>
</dbReference>
<keyword evidence="1 5" id="KW-0853">WD repeat</keyword>
<accession>A0A7V8VFZ0</accession>
<comment type="caution">
    <text evidence="8">The sequence shown here is derived from an EMBL/GenBank/DDBJ whole genome shotgun (WGS) entry which is preliminary data.</text>
</comment>
<protein>
    <submittedName>
        <fullName evidence="8">Protein kinase</fullName>
    </submittedName>
</protein>
<evidence type="ECO:0000313" key="8">
    <source>
        <dbReference type="EMBL" id="MBA2227222.1"/>
    </source>
</evidence>
<dbReference type="EMBL" id="JACEFB010000012">
    <property type="protein sequence ID" value="MBA2227222.1"/>
    <property type="molecule type" value="Genomic_DNA"/>
</dbReference>
<dbReference type="GO" id="GO:0004672">
    <property type="term" value="F:protein kinase activity"/>
    <property type="evidence" value="ECO:0007669"/>
    <property type="project" value="InterPro"/>
</dbReference>
<dbReference type="GO" id="GO:0005524">
    <property type="term" value="F:ATP binding"/>
    <property type="evidence" value="ECO:0007669"/>
    <property type="project" value="UniProtKB-UniRule"/>
</dbReference>